<comment type="function">
    <text evidence="5">Cell signaling peptide that may regulate plant stress, growth, and development. Mediates a rapid alkalinization of extracellular space by mediating a transient increase in the cytoplasmic Ca(2+) concentration leading to a calcium-dependent signaling events through a cell surface receptor and a concomitant activation of some intracellular mitogen-activated protein kinases.</text>
</comment>
<dbReference type="Pfam" id="PF05498">
    <property type="entry name" value="RALF"/>
    <property type="match status" value="1"/>
</dbReference>
<dbReference type="Proteomes" id="UP000607653">
    <property type="component" value="Unassembled WGS sequence"/>
</dbReference>
<dbReference type="PANTHER" id="PTHR34270:SF3">
    <property type="entry name" value="PROTEIN RALF-LIKE 16-RELATED"/>
    <property type="match status" value="1"/>
</dbReference>
<dbReference type="InterPro" id="IPR008801">
    <property type="entry name" value="RALF"/>
</dbReference>
<dbReference type="GO" id="GO:0005179">
    <property type="term" value="F:hormone activity"/>
    <property type="evidence" value="ECO:0007669"/>
    <property type="project" value="UniProtKB-KW"/>
</dbReference>
<reference evidence="7 8" key="1">
    <citation type="journal article" date="2020" name="Mol. Biol. Evol.">
        <title>Distinct Expression and Methylation Patterns for Genes with Different Fates following a Single Whole-Genome Duplication in Flowering Plants.</title>
        <authorList>
            <person name="Shi T."/>
            <person name="Rahmani R.S."/>
            <person name="Gugger P.F."/>
            <person name="Wang M."/>
            <person name="Li H."/>
            <person name="Zhang Y."/>
            <person name="Li Z."/>
            <person name="Wang Q."/>
            <person name="Van de Peer Y."/>
            <person name="Marchal K."/>
            <person name="Chen J."/>
        </authorList>
    </citation>
    <scope>NUCLEOTIDE SEQUENCE [LARGE SCALE GENOMIC DNA]</scope>
    <source>
        <tissue evidence="7">Leaf</tissue>
    </source>
</reference>
<keyword evidence="4" id="KW-1015">Disulfide bond</keyword>
<evidence type="ECO:0000256" key="1">
    <source>
        <dbReference type="ARBA" id="ARBA00009178"/>
    </source>
</evidence>
<name>A0A822YB76_NELNU</name>
<keyword evidence="8" id="KW-1185">Reference proteome</keyword>
<dbReference type="EMBL" id="DUZY01000002">
    <property type="protein sequence ID" value="DAD29373.1"/>
    <property type="molecule type" value="Genomic_DNA"/>
</dbReference>
<protein>
    <submittedName>
        <fullName evidence="7">Uncharacterized protein</fullName>
    </submittedName>
</protein>
<feature type="signal peptide" evidence="6">
    <location>
        <begin position="1"/>
        <end position="25"/>
    </location>
</feature>
<feature type="chain" id="PRO_5032684336" evidence="6">
    <location>
        <begin position="26"/>
        <end position="88"/>
    </location>
</feature>
<sequence>MTMAMRRVLILGLGALMVCSLLVEATNDPYISYGAMHRNMIPGCRPGKEPCSQEQPVNDYQRGCEKSKLCRDEGKDKNTDAGELEIPI</sequence>
<evidence type="ECO:0000313" key="8">
    <source>
        <dbReference type="Proteomes" id="UP000607653"/>
    </source>
</evidence>
<evidence type="ECO:0000256" key="2">
    <source>
        <dbReference type="ARBA" id="ARBA00022702"/>
    </source>
</evidence>
<comment type="similarity">
    <text evidence="1">Belongs to the plant rapid alkalinization factor (RALF) family.</text>
</comment>
<dbReference type="AlphaFoldDB" id="A0A822YB76"/>
<comment type="caution">
    <text evidence="7">The sequence shown here is derived from an EMBL/GenBank/DDBJ whole genome shotgun (WGS) entry which is preliminary data.</text>
</comment>
<evidence type="ECO:0000256" key="3">
    <source>
        <dbReference type="ARBA" id="ARBA00022729"/>
    </source>
</evidence>
<evidence type="ECO:0000256" key="5">
    <source>
        <dbReference type="ARBA" id="ARBA00037228"/>
    </source>
</evidence>
<dbReference type="PANTHER" id="PTHR34270">
    <property type="entry name" value="PROTEIN RALF-LIKE 15-RELATED"/>
    <property type="match status" value="1"/>
</dbReference>
<proteinExistence type="inferred from homology"/>
<evidence type="ECO:0000256" key="6">
    <source>
        <dbReference type="SAM" id="SignalP"/>
    </source>
</evidence>
<gene>
    <name evidence="7" type="ORF">HUJ06_030841</name>
</gene>
<organism evidence="7 8">
    <name type="scientific">Nelumbo nucifera</name>
    <name type="common">Sacred lotus</name>
    <dbReference type="NCBI Taxonomy" id="4432"/>
    <lineage>
        <taxon>Eukaryota</taxon>
        <taxon>Viridiplantae</taxon>
        <taxon>Streptophyta</taxon>
        <taxon>Embryophyta</taxon>
        <taxon>Tracheophyta</taxon>
        <taxon>Spermatophyta</taxon>
        <taxon>Magnoliopsida</taxon>
        <taxon>Proteales</taxon>
        <taxon>Nelumbonaceae</taxon>
        <taxon>Nelumbo</taxon>
    </lineage>
</organism>
<keyword evidence="3 6" id="KW-0732">Signal</keyword>
<keyword evidence="2" id="KW-0372">Hormone</keyword>
<accession>A0A822YB76</accession>
<evidence type="ECO:0000313" key="7">
    <source>
        <dbReference type="EMBL" id="DAD29373.1"/>
    </source>
</evidence>
<evidence type="ECO:0000256" key="4">
    <source>
        <dbReference type="ARBA" id="ARBA00023157"/>
    </source>
</evidence>